<dbReference type="RefSeq" id="WP_072042631.1">
    <property type="nucleotide sequence ID" value="NZ_CAAHCL010000001.1"/>
</dbReference>
<dbReference type="EMBL" id="UGMG01000001">
    <property type="protein sequence ID" value="STV64612.1"/>
    <property type="molecule type" value="Genomic_DNA"/>
</dbReference>
<reference evidence="1 2" key="1">
    <citation type="submission" date="2018-06" db="EMBL/GenBank/DDBJ databases">
        <authorList>
            <consortium name="Pathogen Informatics"/>
            <person name="Doyle S."/>
        </authorList>
    </citation>
    <scope>NUCLEOTIDE SEQUENCE [LARGE SCALE GENOMIC DNA]</scope>
    <source>
        <strain evidence="1 2">NCTC11679</strain>
    </source>
</reference>
<evidence type="ECO:0000313" key="1">
    <source>
        <dbReference type="EMBL" id="STV64612.1"/>
    </source>
</evidence>
<evidence type="ECO:0000313" key="2">
    <source>
        <dbReference type="Proteomes" id="UP000255239"/>
    </source>
</evidence>
<gene>
    <name evidence="1" type="ORF">NCTC11679_03107</name>
</gene>
<dbReference type="Proteomes" id="UP000255239">
    <property type="component" value="Unassembled WGS sequence"/>
</dbReference>
<protein>
    <submittedName>
        <fullName evidence="1">Uncharacterized protein</fullName>
    </submittedName>
</protein>
<sequence length="77" mass="8582">MRNESNEYYDLVKRSTGEVVGSIRAAGRVLVYTANGITSMRPLLEDEGVFNLNAMTSFLHRLGYRVIPPSDNMKSTA</sequence>
<accession>A0A378C861</accession>
<organism evidence="1 2">
    <name type="scientific">Klebsiella pneumoniae</name>
    <dbReference type="NCBI Taxonomy" id="573"/>
    <lineage>
        <taxon>Bacteria</taxon>
        <taxon>Pseudomonadati</taxon>
        <taxon>Pseudomonadota</taxon>
        <taxon>Gammaproteobacteria</taxon>
        <taxon>Enterobacterales</taxon>
        <taxon>Enterobacteriaceae</taxon>
        <taxon>Klebsiella/Raoultella group</taxon>
        <taxon>Klebsiella</taxon>
        <taxon>Klebsiella pneumoniae complex</taxon>
    </lineage>
</organism>
<name>A0A378C861_KLEPN</name>
<dbReference type="AlphaFoldDB" id="A0A378C861"/>
<proteinExistence type="predicted"/>